<protein>
    <recommendedName>
        <fullName evidence="3">MarR family transcriptional regulator</fullName>
    </recommendedName>
</protein>
<evidence type="ECO:0008006" key="3">
    <source>
        <dbReference type="Google" id="ProtNLM"/>
    </source>
</evidence>
<evidence type="ECO:0000313" key="2">
    <source>
        <dbReference type="Proteomes" id="UP000320231"/>
    </source>
</evidence>
<name>A0A455UBL1_9GAMM</name>
<reference evidence="1 2" key="1">
    <citation type="journal article" date="2019" name="Microbiol. Resour. Announc.">
        <title>Complete Genome Sequence of Halomonas sulfidaeris Strain Esulfide1 Isolated from a Metal Sulfide Rock at a Depth of 2,200 Meters, Obtained Using Nanopore Sequencing.</title>
        <authorList>
            <person name="Saito M."/>
            <person name="Nishigata A."/>
            <person name="Galipon J."/>
            <person name="Arakawa K."/>
        </authorList>
    </citation>
    <scope>NUCLEOTIDE SEQUENCE [LARGE SCALE GENOMIC DNA]</scope>
    <source>
        <strain evidence="1 2">ATCC BAA-803</strain>
    </source>
</reference>
<gene>
    <name evidence="1" type="ORF">HSBAA_29940</name>
</gene>
<dbReference type="KEGG" id="hsr:HSBAA_29940"/>
<evidence type="ECO:0000313" key="1">
    <source>
        <dbReference type="EMBL" id="BBI61688.1"/>
    </source>
</evidence>
<organism evidence="1 2">
    <name type="scientific">Vreelandella sulfidaeris</name>
    <dbReference type="NCBI Taxonomy" id="115553"/>
    <lineage>
        <taxon>Bacteria</taxon>
        <taxon>Pseudomonadati</taxon>
        <taxon>Pseudomonadota</taxon>
        <taxon>Gammaproteobacteria</taxon>
        <taxon>Oceanospirillales</taxon>
        <taxon>Halomonadaceae</taxon>
        <taxon>Vreelandella</taxon>
    </lineage>
</organism>
<dbReference type="Proteomes" id="UP000320231">
    <property type="component" value="Chromosome"/>
</dbReference>
<dbReference type="EMBL" id="AP019514">
    <property type="protein sequence ID" value="BBI61688.1"/>
    <property type="molecule type" value="Genomic_DNA"/>
</dbReference>
<proteinExistence type="predicted"/>
<accession>A0A455UBL1</accession>
<sequence length="89" mass="10136">MSIYRLTAKQTQIITTIHAHQQAKEEDIDFDQLLAELPYETSKESMQFSIRALIKKGMVSKGNSVTRRGRSRRTFSITVFGKTMLGLEA</sequence>
<dbReference type="AlphaFoldDB" id="A0A455UBL1"/>